<dbReference type="STRING" id="1797291.A2V47_01870"/>
<protein>
    <submittedName>
        <fullName evidence="5">L-rhamnose isomerase</fullName>
    </submittedName>
</protein>
<evidence type="ECO:0000256" key="1">
    <source>
        <dbReference type="ARBA" id="ARBA00022723"/>
    </source>
</evidence>
<proteinExistence type="predicted"/>
<dbReference type="PANTHER" id="PTHR30268:SF0">
    <property type="entry name" value="L-RHAMNOSE ISOMERASE"/>
    <property type="match status" value="1"/>
</dbReference>
<dbReference type="GO" id="GO:0046872">
    <property type="term" value="F:metal ion binding"/>
    <property type="evidence" value="ECO:0007669"/>
    <property type="project" value="UniProtKB-KW"/>
</dbReference>
<dbReference type="GO" id="GO:0008740">
    <property type="term" value="F:L-rhamnose isomerase activity"/>
    <property type="evidence" value="ECO:0007669"/>
    <property type="project" value="TreeGrafter"/>
</dbReference>
<evidence type="ECO:0000259" key="4">
    <source>
        <dbReference type="Pfam" id="PF01261"/>
    </source>
</evidence>
<dbReference type="NCBIfam" id="TIGR02635">
    <property type="entry name" value="RhaI_grampos"/>
    <property type="match status" value="1"/>
</dbReference>
<keyword evidence="1" id="KW-0479">Metal-binding</keyword>
<dbReference type="InterPro" id="IPR013457">
    <property type="entry name" value="Rhamnose_iso-rel"/>
</dbReference>
<dbReference type="InterPro" id="IPR036237">
    <property type="entry name" value="Xyl_isomerase-like_sf"/>
</dbReference>
<dbReference type="AlphaFoldDB" id="A0A1F5AAG4"/>
<dbReference type="GO" id="GO:0019324">
    <property type="term" value="P:L-lyxose metabolic process"/>
    <property type="evidence" value="ECO:0007669"/>
    <property type="project" value="TreeGrafter"/>
</dbReference>
<evidence type="ECO:0000313" key="5">
    <source>
        <dbReference type="EMBL" id="OGD15509.1"/>
    </source>
</evidence>
<organism evidence="5 6">
    <name type="scientific">Candidatus Sediminicultor quintus</name>
    <dbReference type="NCBI Taxonomy" id="1797291"/>
    <lineage>
        <taxon>Bacteria</taxon>
        <taxon>Pseudomonadati</taxon>
        <taxon>Atribacterota</taxon>
        <taxon>Candidatus Phoenicimicrobiia</taxon>
        <taxon>Candidatus Pheonicimicrobiales</taxon>
        <taxon>Candidatus Phoenicimicrobiaceae</taxon>
        <taxon>Candidatus Sediminicultor</taxon>
    </lineage>
</organism>
<dbReference type="SUPFAM" id="SSF51658">
    <property type="entry name" value="Xylose isomerase-like"/>
    <property type="match status" value="1"/>
</dbReference>
<dbReference type="EMBL" id="MEYH01000054">
    <property type="protein sequence ID" value="OGD15509.1"/>
    <property type="molecule type" value="Genomic_DNA"/>
</dbReference>
<evidence type="ECO:0000256" key="2">
    <source>
        <dbReference type="ARBA" id="ARBA00023211"/>
    </source>
</evidence>
<feature type="domain" description="Xylose isomerase-like TIM barrel" evidence="4">
    <location>
        <begin position="104"/>
        <end position="268"/>
    </location>
</feature>
<comment type="caution">
    <text evidence="5">The sequence shown here is derived from an EMBL/GenBank/DDBJ whole genome shotgun (WGS) entry which is preliminary data.</text>
</comment>
<dbReference type="Proteomes" id="UP000177701">
    <property type="component" value="Unassembled WGS sequence"/>
</dbReference>
<evidence type="ECO:0000256" key="3">
    <source>
        <dbReference type="ARBA" id="ARBA00023235"/>
    </source>
</evidence>
<dbReference type="Pfam" id="PF01261">
    <property type="entry name" value="AP_endonuc_2"/>
    <property type="match status" value="1"/>
</dbReference>
<sequence>MRDYKTSYKILKSSLEEKGVNVSEIEKKLKALKIETPSWGYSDSGTRFAIFKQKGAAKSVEEKIQDAAEIHKVTGICPSIALHIPWDTTDNWNTLLEYSLSLGIRPGAINPNLFQDADYKLGSLCNPDRKVRKKAINHVLECIEIAKTLKSKDISLWLADGTNYPGQDDMRQRKHRLEDSLKEIYKNLKDDMRILIEYKFFEPAFYNTDIPDWGTAYNLCMKLGNRARVLVDLGHHALGTNIEQIVAYLLDEGKLGGFHFNNKKYADDDLTVGSINPYEFFLIFNELVSAEEDEIEANIAYMIDQCHNLKPKIEEMIQSVENIQKTYAKALIVDRKSLRKFQHDEDIIMTEKVLTEAFETDIMPLLFKVRGEMGVPLNPLEFFRESGYLEKIQRQR</sequence>
<keyword evidence="2" id="KW-0464">Manganese</keyword>
<dbReference type="Gene3D" id="3.20.20.150">
    <property type="entry name" value="Divalent-metal-dependent TIM barrel enzymes"/>
    <property type="match status" value="1"/>
</dbReference>
<dbReference type="GO" id="GO:0019301">
    <property type="term" value="P:rhamnose catabolic process"/>
    <property type="evidence" value="ECO:0007669"/>
    <property type="project" value="TreeGrafter"/>
</dbReference>
<evidence type="ECO:0000313" key="6">
    <source>
        <dbReference type="Proteomes" id="UP000177701"/>
    </source>
</evidence>
<keyword evidence="3 5" id="KW-0413">Isomerase</keyword>
<accession>A0A1F5AAG4</accession>
<gene>
    <name evidence="5" type="ORF">A2V47_01870</name>
</gene>
<name>A0A1F5AAG4_9BACT</name>
<dbReference type="InterPro" id="IPR013022">
    <property type="entry name" value="Xyl_isomerase-like_TIM-brl"/>
</dbReference>
<reference evidence="5 6" key="1">
    <citation type="journal article" date="2016" name="Nat. Commun.">
        <title>Thousands of microbial genomes shed light on interconnected biogeochemical processes in an aquifer system.</title>
        <authorList>
            <person name="Anantharaman K."/>
            <person name="Brown C.T."/>
            <person name="Hug L.A."/>
            <person name="Sharon I."/>
            <person name="Castelle C.J."/>
            <person name="Probst A.J."/>
            <person name="Thomas B.C."/>
            <person name="Singh A."/>
            <person name="Wilkins M.J."/>
            <person name="Karaoz U."/>
            <person name="Brodie E.L."/>
            <person name="Williams K.H."/>
            <person name="Hubbard S.S."/>
            <person name="Banfield J.F."/>
        </authorList>
    </citation>
    <scope>NUCLEOTIDE SEQUENCE [LARGE SCALE GENOMIC DNA]</scope>
</reference>
<dbReference type="InterPro" id="IPR050337">
    <property type="entry name" value="L-rhamnose_isomerase"/>
</dbReference>
<dbReference type="PANTHER" id="PTHR30268">
    <property type="entry name" value="L-RHAMNOSE ISOMERASE"/>
    <property type="match status" value="1"/>
</dbReference>